<dbReference type="Pfam" id="PF13629">
    <property type="entry name" value="T2SS-T3SS_pil_N"/>
    <property type="match status" value="1"/>
</dbReference>
<name>A0A927D6T1_9RHOB</name>
<dbReference type="InterPro" id="IPR004846">
    <property type="entry name" value="T2SS/T3SS_dom"/>
</dbReference>
<dbReference type="EMBL" id="JACTAG010000001">
    <property type="protein sequence ID" value="MBD3663841.1"/>
    <property type="molecule type" value="Genomic_DNA"/>
</dbReference>
<dbReference type="Pfam" id="PF00263">
    <property type="entry name" value="Secretin"/>
    <property type="match status" value="1"/>
</dbReference>
<comment type="caution">
    <text evidence="5">The sequence shown here is derived from an EMBL/GenBank/DDBJ whole genome shotgun (WGS) entry which is preliminary data.</text>
</comment>
<comment type="similarity">
    <text evidence="1">Belongs to the bacterial secretin family.</text>
</comment>
<reference evidence="5" key="1">
    <citation type="submission" date="2020-08" db="EMBL/GenBank/DDBJ databases">
        <title>Sulfitobacter aestuariivivens sp. nov., isolated from a tidal flat.</title>
        <authorList>
            <person name="Park S."/>
            <person name="Yoon J.-H."/>
        </authorList>
    </citation>
    <scope>NUCLEOTIDE SEQUENCE</scope>
    <source>
        <strain evidence="5">TSTF-M16</strain>
    </source>
</reference>
<dbReference type="InterPro" id="IPR001775">
    <property type="entry name" value="GspD/PilQ"/>
</dbReference>
<organism evidence="5 6">
    <name type="scientific">Sulfitobacter aestuariivivens</name>
    <dbReference type="NCBI Taxonomy" id="2766981"/>
    <lineage>
        <taxon>Bacteria</taxon>
        <taxon>Pseudomonadati</taxon>
        <taxon>Pseudomonadota</taxon>
        <taxon>Alphaproteobacteria</taxon>
        <taxon>Rhodobacterales</taxon>
        <taxon>Roseobacteraceae</taxon>
        <taxon>Sulfitobacter</taxon>
    </lineage>
</organism>
<feature type="domain" description="Type II/III secretion system secretin-like" evidence="3">
    <location>
        <begin position="259"/>
        <end position="420"/>
    </location>
</feature>
<sequence>MKIDRFLKAALLGLTLTAVPLAITTPTSLSAETVRVVKKGTNATLNVPMNRAVVVESDIPFAELSIANPGIADISSLSDRTIYVLGKSPGLTTLTLLDASGQLITNVDVRVAADVSEFKERLRQILPGEKIEVRTANDGIVLSGIVSSTQRLQRALDLAERYAPERVSNLMSVGGIQQVMMKVRFAEMQRSVSKSLSSSLSLNGALGGTGINGGSGSTVGSGGIANSLGGNVPANNTNAGAVLFGFNAGDVQVGLLLEALEQKGVVRFLAEPNLVALSGQEAKFLAGGEYPVPVAQTGDRISVEFKPFGVELAFIPRVVDKDLINLELKAAVSAIDPTNSLNLGNGIEISAFSRRETSSTVELRDGESFAIAGLLTDDFTDNSSQLPWIGDVPVLGALFRSSAYQRSQTELVIIVTAHLVTPTRGEALALPTDRIRPPTEKDLFLFGRTTAGSRTPQKGAAGEVAQQDFSGSYGYVLD</sequence>
<gene>
    <name evidence="5" type="ORF">H9Q16_07910</name>
</gene>
<evidence type="ECO:0000259" key="3">
    <source>
        <dbReference type="Pfam" id="PF00263"/>
    </source>
</evidence>
<feature type="chain" id="PRO_5036840577" evidence="2">
    <location>
        <begin position="32"/>
        <end position="478"/>
    </location>
</feature>
<evidence type="ECO:0000259" key="4">
    <source>
        <dbReference type="Pfam" id="PF13629"/>
    </source>
</evidence>
<feature type="signal peptide" evidence="2">
    <location>
        <begin position="1"/>
        <end position="31"/>
    </location>
</feature>
<keyword evidence="2" id="KW-0732">Signal</keyword>
<evidence type="ECO:0000256" key="1">
    <source>
        <dbReference type="RuleBase" id="RU004003"/>
    </source>
</evidence>
<dbReference type="InterPro" id="IPR032789">
    <property type="entry name" value="T2SS-T3SS_pil_N"/>
</dbReference>
<dbReference type="Proteomes" id="UP000635142">
    <property type="component" value="Unassembled WGS sequence"/>
</dbReference>
<protein>
    <submittedName>
        <fullName evidence="5">Type II and III secretion system protein family protein</fullName>
    </submittedName>
</protein>
<evidence type="ECO:0000256" key="2">
    <source>
        <dbReference type="SAM" id="SignalP"/>
    </source>
</evidence>
<dbReference type="PANTHER" id="PTHR30332">
    <property type="entry name" value="PROBABLE GENERAL SECRETION PATHWAY PROTEIN D"/>
    <property type="match status" value="1"/>
</dbReference>
<dbReference type="RefSeq" id="WP_191074774.1">
    <property type="nucleotide sequence ID" value="NZ_JACTAG010000001.1"/>
</dbReference>
<evidence type="ECO:0000313" key="5">
    <source>
        <dbReference type="EMBL" id="MBD3663841.1"/>
    </source>
</evidence>
<accession>A0A927D6T1</accession>
<feature type="domain" description="Pilus formation protein N-terminal" evidence="4">
    <location>
        <begin position="43"/>
        <end position="112"/>
    </location>
</feature>
<dbReference type="PRINTS" id="PR00811">
    <property type="entry name" value="BCTERIALGSPD"/>
</dbReference>
<keyword evidence="6" id="KW-1185">Reference proteome</keyword>
<dbReference type="GO" id="GO:0015627">
    <property type="term" value="C:type II protein secretion system complex"/>
    <property type="evidence" value="ECO:0007669"/>
    <property type="project" value="TreeGrafter"/>
</dbReference>
<proteinExistence type="inferred from homology"/>
<dbReference type="PANTHER" id="PTHR30332:SF17">
    <property type="entry name" value="TYPE IV PILIATION SYSTEM PROTEIN DR_0774-RELATED"/>
    <property type="match status" value="1"/>
</dbReference>
<evidence type="ECO:0000313" key="6">
    <source>
        <dbReference type="Proteomes" id="UP000635142"/>
    </source>
</evidence>
<dbReference type="InterPro" id="IPR050810">
    <property type="entry name" value="Bact_Secretion_Sys_Channel"/>
</dbReference>
<dbReference type="AlphaFoldDB" id="A0A927D6T1"/>
<dbReference type="GO" id="GO:0009306">
    <property type="term" value="P:protein secretion"/>
    <property type="evidence" value="ECO:0007669"/>
    <property type="project" value="InterPro"/>
</dbReference>